<evidence type="ECO:0000313" key="3">
    <source>
        <dbReference type="Proteomes" id="UP000320496"/>
    </source>
</evidence>
<feature type="transmembrane region" description="Helical" evidence="1">
    <location>
        <begin position="316"/>
        <end position="335"/>
    </location>
</feature>
<keyword evidence="1" id="KW-1133">Transmembrane helix</keyword>
<feature type="transmembrane region" description="Helical" evidence="1">
    <location>
        <begin position="440"/>
        <end position="463"/>
    </location>
</feature>
<name>A0A517Z5U0_9PLAN</name>
<dbReference type="Pfam" id="PF00873">
    <property type="entry name" value="ACR_tran"/>
    <property type="match status" value="1"/>
</dbReference>
<feature type="transmembrane region" description="Helical" evidence="1">
    <location>
        <begin position="957"/>
        <end position="976"/>
    </location>
</feature>
<protein>
    <submittedName>
        <fullName evidence="2">Multidrug resistance protein MdtC</fullName>
    </submittedName>
</protein>
<feature type="transmembrane region" description="Helical" evidence="1">
    <location>
        <begin position="522"/>
        <end position="539"/>
    </location>
</feature>
<dbReference type="Gene3D" id="3.30.70.1320">
    <property type="entry name" value="Multidrug efflux transporter AcrB pore domain like"/>
    <property type="match status" value="1"/>
</dbReference>
<dbReference type="Proteomes" id="UP000320496">
    <property type="component" value="Chromosome"/>
</dbReference>
<dbReference type="InterPro" id="IPR027463">
    <property type="entry name" value="AcrB_DN_DC_subdom"/>
</dbReference>
<feature type="transmembrane region" description="Helical" evidence="1">
    <location>
        <begin position="988"/>
        <end position="1008"/>
    </location>
</feature>
<dbReference type="Gene3D" id="3.30.70.1440">
    <property type="entry name" value="Multidrug efflux transporter AcrB pore domain"/>
    <property type="match status" value="1"/>
</dbReference>
<feature type="transmembrane region" description="Helical" evidence="1">
    <location>
        <begin position="342"/>
        <end position="362"/>
    </location>
</feature>
<keyword evidence="3" id="KW-1185">Reference proteome</keyword>
<dbReference type="SUPFAM" id="SSF82866">
    <property type="entry name" value="Multidrug efflux transporter AcrB transmembrane domain"/>
    <property type="match status" value="2"/>
</dbReference>
<feature type="transmembrane region" description="Helical" evidence="1">
    <location>
        <begin position="906"/>
        <end position="930"/>
    </location>
</feature>
<dbReference type="AlphaFoldDB" id="A0A517Z5U0"/>
<sequence>MASVIVVLLGWMALTGLSVDLMPDIQYPTVSVTTLYPGAGPEEVETLITRPLEQTLSSVNGFDRLSSHSLEGSSTIRVQFRWGINLDSAIADMRQAIDKVRANLPDEIDPPYIRRYDVNDSPIMYLGMSSELSPIELTRLAERTIVPRLERLDGVARVGLRGEVRREIQVQVDRAKLESMQMGVNEVVSALELGNVSLPAGDFDEGHVQRLIRSRTEFTSLDEIRDQVIRRREDAVVRVRDVAEVVDGHEEITQLTRTNGEPGIMVYIFKQAGANTIDVSDAVTEALDEINRDVRDAQMTIRLDKSKFIRNSISNIQQSALIGMGLAMLVLVLFLRSFRSTLIIGVSMPLSVLATFVLIYFQGFTLNMVSFGGIALGIGMLVDNSIVVLESIFRKRDEGLEPKQAALAGTREVASAITASTLTTLIVFLPLIFITGLTGILLHQLAFVVCFSLICSLLASLTLTPALAAHWLTAAPLSEKTGALGWWQRGVQRLHGASHAVFSAVENTYAALIRTVLRCPELAVFPILALLAVTLGLLPRVGTEFLPATDDGRLGITGKMSPGIRLETLDRQAKKVEATVFEHIPELDNVSIFIGDDAEDGDDWNECRFIIQLPPRDQRSVTAEDVRSRVMKEMPAIAGMKLRARVYSAMPLFRMFGSQEGDDVAVLIRGHDRATGDEIAAQVVRAMESIPGLASIELQQDDRRPELSTYVDRSKASLLDINVQDITQALETTIRGTHATVFREEGDEFNVNVRLQETDRQRKSDLGQVGVATAGGRIVPLGNLVDFRTADAPLAIDRLDRQRVLVITANTVDRDLGSVIADLEEAFAGLTVPDDFTVEIGGDWEEQQESFAMLQGGFVLAVLMMYMIMASQFESLRDPLLILASLPLAVCGVVVVFVFWETTLNVQSFIGLVVLAGIVVNNAIVLVDYANQLRRDDPQRPLVEVIIQASTRRFRPIIMTTLTTVLAMLPVALGWGEGGELQAPMARVVIGGLVSGTLMTLIAIPLVYRLFSRQPESTESVDLSPPLHQTASTAAH</sequence>
<dbReference type="GO" id="GO:0005886">
    <property type="term" value="C:plasma membrane"/>
    <property type="evidence" value="ECO:0007669"/>
    <property type="project" value="TreeGrafter"/>
</dbReference>
<evidence type="ECO:0000313" key="2">
    <source>
        <dbReference type="EMBL" id="QDU37833.1"/>
    </source>
</evidence>
<dbReference type="GO" id="GO:0042910">
    <property type="term" value="F:xenobiotic transmembrane transporter activity"/>
    <property type="evidence" value="ECO:0007669"/>
    <property type="project" value="TreeGrafter"/>
</dbReference>
<feature type="transmembrane region" description="Helical" evidence="1">
    <location>
        <begin position="413"/>
        <end position="434"/>
    </location>
</feature>
<dbReference type="Gene3D" id="3.30.2090.10">
    <property type="entry name" value="Multidrug efflux transporter AcrB TolC docking domain, DN and DC subdomains"/>
    <property type="match status" value="2"/>
</dbReference>
<dbReference type="SUPFAM" id="SSF82693">
    <property type="entry name" value="Multidrug efflux transporter AcrB pore domain, PN1, PN2, PC1 and PC2 subdomains"/>
    <property type="match status" value="3"/>
</dbReference>
<evidence type="ECO:0000256" key="1">
    <source>
        <dbReference type="SAM" id="Phobius"/>
    </source>
</evidence>
<proteinExistence type="predicted"/>
<feature type="transmembrane region" description="Helical" evidence="1">
    <location>
        <begin position="850"/>
        <end position="868"/>
    </location>
</feature>
<dbReference type="PANTHER" id="PTHR32063">
    <property type="match status" value="1"/>
</dbReference>
<dbReference type="Gene3D" id="3.30.70.1430">
    <property type="entry name" value="Multidrug efflux transporter AcrB pore domain"/>
    <property type="match status" value="2"/>
</dbReference>
<dbReference type="SUPFAM" id="SSF82714">
    <property type="entry name" value="Multidrug efflux transporter AcrB TolC docking domain, DN and DC subdomains"/>
    <property type="match status" value="2"/>
</dbReference>
<gene>
    <name evidence="2" type="primary">mdtC_2</name>
    <name evidence="2" type="ORF">Mal4_21500</name>
</gene>
<feature type="transmembrane region" description="Helical" evidence="1">
    <location>
        <begin position="880"/>
        <end position="900"/>
    </location>
</feature>
<keyword evidence="1" id="KW-0812">Transmembrane</keyword>
<dbReference type="Gene3D" id="1.20.1640.10">
    <property type="entry name" value="Multidrug efflux transporter AcrB transmembrane domain"/>
    <property type="match status" value="2"/>
</dbReference>
<accession>A0A517Z5U0</accession>
<reference evidence="2 3" key="1">
    <citation type="submission" date="2019-02" db="EMBL/GenBank/DDBJ databases">
        <title>Deep-cultivation of Planctomycetes and their phenomic and genomic characterization uncovers novel biology.</title>
        <authorList>
            <person name="Wiegand S."/>
            <person name="Jogler M."/>
            <person name="Boedeker C."/>
            <person name="Pinto D."/>
            <person name="Vollmers J."/>
            <person name="Rivas-Marin E."/>
            <person name="Kohn T."/>
            <person name="Peeters S.H."/>
            <person name="Heuer A."/>
            <person name="Rast P."/>
            <person name="Oberbeckmann S."/>
            <person name="Bunk B."/>
            <person name="Jeske O."/>
            <person name="Meyerdierks A."/>
            <person name="Storesund J.E."/>
            <person name="Kallscheuer N."/>
            <person name="Luecker S."/>
            <person name="Lage O.M."/>
            <person name="Pohl T."/>
            <person name="Merkel B.J."/>
            <person name="Hornburger P."/>
            <person name="Mueller R.-W."/>
            <person name="Bruemmer F."/>
            <person name="Labrenz M."/>
            <person name="Spormann A.M."/>
            <person name="Op den Camp H."/>
            <person name="Overmann J."/>
            <person name="Amann R."/>
            <person name="Jetten M.S.M."/>
            <person name="Mascher T."/>
            <person name="Medema M.H."/>
            <person name="Devos D.P."/>
            <person name="Kaster A.-K."/>
            <person name="Ovreas L."/>
            <person name="Rohde M."/>
            <person name="Galperin M.Y."/>
            <person name="Jogler C."/>
        </authorList>
    </citation>
    <scope>NUCLEOTIDE SEQUENCE [LARGE SCALE GENOMIC DNA]</scope>
    <source>
        <strain evidence="2 3">Mal4</strain>
    </source>
</reference>
<dbReference type="PANTHER" id="PTHR32063:SF0">
    <property type="entry name" value="SWARMING MOTILITY PROTEIN SWRC"/>
    <property type="match status" value="1"/>
</dbReference>
<feature type="transmembrane region" description="Helical" evidence="1">
    <location>
        <begin position="368"/>
        <end position="393"/>
    </location>
</feature>
<keyword evidence="1" id="KW-0472">Membrane</keyword>
<dbReference type="EMBL" id="CP036275">
    <property type="protein sequence ID" value="QDU37833.1"/>
    <property type="molecule type" value="Genomic_DNA"/>
</dbReference>
<dbReference type="InterPro" id="IPR001036">
    <property type="entry name" value="Acrflvin-R"/>
</dbReference>
<dbReference type="PRINTS" id="PR00702">
    <property type="entry name" value="ACRIFLAVINRP"/>
</dbReference>
<organism evidence="2 3">
    <name type="scientific">Maioricimonas rarisocia</name>
    <dbReference type="NCBI Taxonomy" id="2528026"/>
    <lineage>
        <taxon>Bacteria</taxon>
        <taxon>Pseudomonadati</taxon>
        <taxon>Planctomycetota</taxon>
        <taxon>Planctomycetia</taxon>
        <taxon>Planctomycetales</taxon>
        <taxon>Planctomycetaceae</taxon>
        <taxon>Maioricimonas</taxon>
    </lineage>
</organism>
<dbReference type="KEGG" id="mri:Mal4_21500"/>